<dbReference type="OrthoDB" id="4828169at2"/>
<evidence type="ECO:0008006" key="3">
    <source>
        <dbReference type="Google" id="ProtNLM"/>
    </source>
</evidence>
<dbReference type="EMBL" id="LT629776">
    <property type="protein sequence ID" value="SDR98573.1"/>
    <property type="molecule type" value="Genomic_DNA"/>
</dbReference>
<gene>
    <name evidence="1" type="ORF">SAMN04489860_0539</name>
</gene>
<protein>
    <recommendedName>
        <fullName evidence="3">Excreted virulence factor EspC, type VII ESX diderm</fullName>
    </recommendedName>
</protein>
<evidence type="ECO:0000313" key="2">
    <source>
        <dbReference type="Proteomes" id="UP000185663"/>
    </source>
</evidence>
<dbReference type="STRING" id="545619.SAMN04489860_0539"/>
<reference evidence="1 2" key="1">
    <citation type="submission" date="2016-10" db="EMBL/GenBank/DDBJ databases">
        <authorList>
            <person name="de Groot N.N."/>
        </authorList>
    </citation>
    <scope>NUCLEOTIDE SEQUENCE [LARGE SCALE GENOMIC DNA]</scope>
    <source>
        <strain evidence="1 2">DSM 22126</strain>
    </source>
</reference>
<dbReference type="Proteomes" id="UP000185663">
    <property type="component" value="Chromosome I"/>
</dbReference>
<keyword evidence="2" id="KW-1185">Reference proteome</keyword>
<dbReference type="RefSeq" id="WP_043110096.1">
    <property type="nucleotide sequence ID" value="NZ_LT629776.1"/>
</dbReference>
<sequence length="97" mass="10695">MGNRLQIDTTALRDLGTNLRTIAEEFTYADERSEELARAICHDDLASAVREFADNWDDRRVEIVEEIASLADASTGVGEEFEALDADFASALRGETA</sequence>
<accession>A0A1H1NI33</accession>
<proteinExistence type="predicted"/>
<dbReference type="eggNOG" id="ENOG5033DQ8">
    <property type="taxonomic scope" value="Bacteria"/>
</dbReference>
<dbReference type="AlphaFoldDB" id="A0A1H1NI33"/>
<evidence type="ECO:0000313" key="1">
    <source>
        <dbReference type="EMBL" id="SDR98573.1"/>
    </source>
</evidence>
<organism evidence="1 2">
    <name type="scientific">Paraoerskovia marina</name>
    <dbReference type="NCBI Taxonomy" id="545619"/>
    <lineage>
        <taxon>Bacteria</taxon>
        <taxon>Bacillati</taxon>
        <taxon>Actinomycetota</taxon>
        <taxon>Actinomycetes</taxon>
        <taxon>Micrococcales</taxon>
        <taxon>Cellulomonadaceae</taxon>
        <taxon>Paraoerskovia</taxon>
    </lineage>
</organism>
<name>A0A1H1NI33_9CELL</name>